<dbReference type="KEGG" id="caj:CIG1485E_1606"/>
<evidence type="ECO:0000313" key="1">
    <source>
        <dbReference type="EMBL" id="AII15422.1"/>
    </source>
</evidence>
<sequence>MTREELLKHIHTKFKITPDFPWKTYPNFAVFRHKSNEKWFALLIDINASKLGLDSEEIIEVLNIKCEPELTKLLPNGKNIFTAYHMNKNNWLSIRLDSTKGAMIHDFLDDSFELTK</sequence>
<accession>A0A076FDG3</accession>
<dbReference type="RefSeq" id="WP_038455281.1">
    <property type="nucleotide sequence ID" value="NZ_CP009043.1"/>
</dbReference>
<dbReference type="Proteomes" id="UP000028486">
    <property type="component" value="Chromosome"/>
</dbReference>
<dbReference type="AlphaFoldDB" id="A0A076FDG3"/>
<name>A0A076FDG3_9BACT</name>
<dbReference type="SUPFAM" id="SSF142906">
    <property type="entry name" value="YjbR-like"/>
    <property type="match status" value="1"/>
</dbReference>
<proteinExistence type="predicted"/>
<dbReference type="eggNOG" id="COG2315">
    <property type="taxonomic scope" value="Bacteria"/>
</dbReference>
<dbReference type="EMBL" id="CP009043">
    <property type="protein sequence ID" value="AII15422.1"/>
    <property type="molecule type" value="Genomic_DNA"/>
</dbReference>
<dbReference type="HOGENOM" id="CLU_105851_5_0_7"/>
<gene>
    <name evidence="1" type="ORF">CIG1485E_1606</name>
</gene>
<dbReference type="PANTHER" id="PTHR35145:SF1">
    <property type="entry name" value="CYTOPLASMIC PROTEIN"/>
    <property type="match status" value="1"/>
</dbReference>
<dbReference type="PATRIC" id="fig|1244531.5.peg.1806"/>
<reference evidence="2" key="1">
    <citation type="journal article" date="2014" name="Genome Announc.">
        <title>Complete Genome Sequence of Campylobacter iguaniorum Strain 1485ET, Isolated from a Bearded Dragon (Pogona vitticeps).</title>
        <authorList>
            <person name="Gilbert M.J."/>
            <person name="Miller W.G."/>
            <person name="Yee E."/>
            <person name="Kik M."/>
            <person name="Wagenaar J.A."/>
            <person name="Duim B."/>
        </authorList>
    </citation>
    <scope>NUCLEOTIDE SEQUENCE [LARGE SCALE GENOMIC DNA]</scope>
    <source>
        <strain evidence="2">1485E</strain>
    </source>
</reference>
<dbReference type="Gene3D" id="3.90.1150.30">
    <property type="match status" value="1"/>
</dbReference>
<dbReference type="GO" id="GO:0003677">
    <property type="term" value="F:DNA binding"/>
    <property type="evidence" value="ECO:0007669"/>
    <property type="project" value="UniProtKB-KW"/>
</dbReference>
<dbReference type="InterPro" id="IPR038056">
    <property type="entry name" value="YjbR-like_sf"/>
</dbReference>
<evidence type="ECO:0000313" key="2">
    <source>
        <dbReference type="Proteomes" id="UP000028486"/>
    </source>
</evidence>
<keyword evidence="1" id="KW-0238">DNA-binding</keyword>
<dbReference type="InterPro" id="IPR058532">
    <property type="entry name" value="YjbR/MT2646/Rv2570-like"/>
</dbReference>
<dbReference type="InterPro" id="IPR007351">
    <property type="entry name" value="YjbR"/>
</dbReference>
<dbReference type="STRING" id="1244531.CIG2463D_1803"/>
<organism evidence="1 2">
    <name type="scientific">Campylobacter iguaniorum</name>
    <dbReference type="NCBI Taxonomy" id="1244531"/>
    <lineage>
        <taxon>Bacteria</taxon>
        <taxon>Pseudomonadati</taxon>
        <taxon>Campylobacterota</taxon>
        <taxon>Epsilonproteobacteria</taxon>
        <taxon>Campylobacterales</taxon>
        <taxon>Campylobacteraceae</taxon>
        <taxon>Campylobacter</taxon>
    </lineage>
</organism>
<dbReference type="PANTHER" id="PTHR35145">
    <property type="entry name" value="CYTOPLASMIC PROTEIN-RELATED"/>
    <property type="match status" value="1"/>
</dbReference>
<dbReference type="OrthoDB" id="9804614at2"/>
<protein>
    <submittedName>
        <fullName evidence="1">Putative DNA-binding protein, MmcQ/YjbR family</fullName>
    </submittedName>
</protein>
<keyword evidence="2" id="KW-1185">Reference proteome</keyword>
<dbReference type="Pfam" id="PF04237">
    <property type="entry name" value="YjbR"/>
    <property type="match status" value="1"/>
</dbReference>